<proteinExistence type="predicted"/>
<sequence>MNINRNNEIKQKAQGINPYIVARNSDEISALGGGNIYQSLNIIARRADQISVDLKKELHAKLDEFASTTDTLEEIHENKEQIEISKFYERLPNPSIIALHEFFDGKVYHRFKDEETTEK</sequence>
<reference evidence="1" key="1">
    <citation type="submission" date="2020-01" db="EMBL/GenBank/DDBJ databases">
        <authorList>
            <person name="Meier V. D."/>
            <person name="Meier V D."/>
        </authorList>
    </citation>
    <scope>NUCLEOTIDE SEQUENCE</scope>
    <source>
        <strain evidence="1">HLG_WM_MAG_10</strain>
    </source>
</reference>
<gene>
    <name evidence="1" type="ORF">HELGO_WM59224</name>
</gene>
<dbReference type="GO" id="GO:0000428">
    <property type="term" value="C:DNA-directed RNA polymerase complex"/>
    <property type="evidence" value="ECO:0007669"/>
    <property type="project" value="UniProtKB-KW"/>
</dbReference>
<protein>
    <submittedName>
        <fullName evidence="1">DNA-directed RNA polymerase, omega subunit</fullName>
    </submittedName>
</protein>
<keyword evidence="1" id="KW-0240">DNA-directed RNA polymerase</keyword>
<name>A0A6S6UMG8_9BACT</name>
<organism evidence="1">
    <name type="scientific">uncultured Aureispira sp</name>
    <dbReference type="NCBI Taxonomy" id="1331704"/>
    <lineage>
        <taxon>Bacteria</taxon>
        <taxon>Pseudomonadati</taxon>
        <taxon>Bacteroidota</taxon>
        <taxon>Saprospiria</taxon>
        <taxon>Saprospirales</taxon>
        <taxon>Saprospiraceae</taxon>
        <taxon>Aureispira</taxon>
        <taxon>environmental samples</taxon>
    </lineage>
</organism>
<keyword evidence="1" id="KW-0804">Transcription</keyword>
<accession>A0A6S6UMG8</accession>
<dbReference type="AlphaFoldDB" id="A0A6S6UMG8"/>
<evidence type="ECO:0000313" key="1">
    <source>
        <dbReference type="EMBL" id="CAA6829313.1"/>
    </source>
</evidence>
<dbReference type="EMBL" id="CACVAQ010000480">
    <property type="protein sequence ID" value="CAA6829313.1"/>
    <property type="molecule type" value="Genomic_DNA"/>
</dbReference>